<dbReference type="AlphaFoldDB" id="X1H053"/>
<evidence type="ECO:0000259" key="1">
    <source>
        <dbReference type="PROSITE" id="PS51468"/>
    </source>
</evidence>
<evidence type="ECO:0000313" key="2">
    <source>
        <dbReference type="EMBL" id="GAH47249.1"/>
    </source>
</evidence>
<accession>X1H053</accession>
<reference evidence="2" key="1">
    <citation type="journal article" date="2014" name="Front. Microbiol.">
        <title>High frequency of phylogenetically diverse reductive dehalogenase-homologous genes in deep subseafloor sedimentary metagenomes.</title>
        <authorList>
            <person name="Kawai M."/>
            <person name="Futagami T."/>
            <person name="Toyoda A."/>
            <person name="Takaki Y."/>
            <person name="Nishi S."/>
            <person name="Hori S."/>
            <person name="Arai W."/>
            <person name="Tsubouchi T."/>
            <person name="Morono Y."/>
            <person name="Uchiyama I."/>
            <person name="Ito T."/>
            <person name="Fujiyama A."/>
            <person name="Inagaki F."/>
            <person name="Takami H."/>
        </authorList>
    </citation>
    <scope>NUCLEOTIDE SEQUENCE</scope>
    <source>
        <strain evidence="2">Expedition CK06-06</strain>
    </source>
</reference>
<protein>
    <recommendedName>
        <fullName evidence="1">VIT domain-containing protein</fullName>
    </recommendedName>
</protein>
<dbReference type="PROSITE" id="PS51468">
    <property type="entry name" value="VIT"/>
    <property type="match status" value="1"/>
</dbReference>
<feature type="non-terminal residue" evidence="2">
    <location>
        <position position="91"/>
    </location>
</feature>
<sequence>MDTARTVSVACVLVLSAILFPSIGGIDTNATPEVLVESYTVQITDAYAVTDIARVLYNPSNSAIDHTFRFSIPRDALISNFSIEVDNLIYY</sequence>
<dbReference type="InterPro" id="IPR013694">
    <property type="entry name" value="VIT"/>
</dbReference>
<proteinExistence type="predicted"/>
<comment type="caution">
    <text evidence="2">The sequence shown here is derived from an EMBL/GenBank/DDBJ whole genome shotgun (WGS) entry which is preliminary data.</text>
</comment>
<name>X1H053_9ZZZZ</name>
<dbReference type="Pfam" id="PF08487">
    <property type="entry name" value="VIT"/>
    <property type="match status" value="1"/>
</dbReference>
<feature type="domain" description="VIT" evidence="1">
    <location>
        <begin position="18"/>
        <end position="91"/>
    </location>
</feature>
<organism evidence="2">
    <name type="scientific">marine sediment metagenome</name>
    <dbReference type="NCBI Taxonomy" id="412755"/>
    <lineage>
        <taxon>unclassified sequences</taxon>
        <taxon>metagenomes</taxon>
        <taxon>ecological metagenomes</taxon>
    </lineage>
</organism>
<dbReference type="EMBL" id="BARU01007774">
    <property type="protein sequence ID" value="GAH47249.1"/>
    <property type="molecule type" value="Genomic_DNA"/>
</dbReference>
<gene>
    <name evidence="2" type="ORF">S03H2_15310</name>
</gene>